<evidence type="ECO:0000256" key="2">
    <source>
        <dbReference type="ARBA" id="ARBA00023242"/>
    </source>
</evidence>
<evidence type="ECO:0000256" key="6">
    <source>
        <dbReference type="SAM" id="MobiDB-lite"/>
    </source>
</evidence>
<feature type="region of interest" description="Disordered" evidence="6">
    <location>
        <begin position="601"/>
        <end position="642"/>
    </location>
</feature>
<evidence type="ECO:0000256" key="5">
    <source>
        <dbReference type="SAM" id="Coils"/>
    </source>
</evidence>
<evidence type="ECO:0008006" key="9">
    <source>
        <dbReference type="Google" id="ProtNLM"/>
    </source>
</evidence>
<comment type="similarity">
    <text evidence="4">Belongs to the CRWN family.</text>
</comment>
<sequence length="903" mass="103963">MSSLEEKKAEISTRLADLDVKEEKVDSVKSLLDVKEKELLALELKLSAREKEGIEKLLREQKEVLHSKLQQFELETEEKRKSLIEEFRNKEEDLEQREAEINHREKKVEKEEQGLNKKAERIKEQTKELEAKSKSVKEKERSIKVNEKVLEKEKQQLLADVENLQNLKLELDKLKDEISQQKQKICKESEDLKLTEDERAEHSRLQLELKQEIEHTRLQKDSLTHELESLMEERLTFEKEWEILDEKRAEISREKHEIDVERERLRKLQHSEDEQLKRGRHDMQDHIRNELNKLELEKESFRESMKQEKLLLSEKLKNEKSQMLQDFEWKTSSLESEIRKRQDEMEKDLQERERKIQEKIEMELNNINVLKDVTEKEWEEVKSQGLRLENERKELESNKQLLKSSQLEIHEDSEMLMNLSRKVKNERELLVAERNHFLSFVEMIKCCQECGEVVGGFVVSDLQLPEYKERSIIPSPTSAVLNEMPIKNSRDKVAASNLDTSGSGSRGLSWILRKCNPIRNLSPNKRTDGIGSSDMAETVPLSDVNVATEKVPGLESLPNIEGGQVTLEEQQLADGAHHSLETPELQSENIVRHVDFQNTKSMDDHNYMDSFVDGYPDDSQQSVPKRSRGRPPKNSKSGIARTRSVKAVVREANEFLGQASEEIESVSLLSLDADHFKDDSRRDSSRIDKAVGKTGRKRQRAETSRITESEQNSGDSDGQSESVTAGGHRKKRQMADPPAQVTGEKRYNLRRPKTVASIATLDFSNGTNGLPKEVASSKPELDKAPEVDPDASLVAEGNTQATSHVQVSMTRTTEERVVRFEVPRDIVKDNDALTNCVDHVEENGATEYGDEGGNEGGSTIHEVENDIREGEMRDEDEDEEEEDEDEEPGEKSTFKKFINFFTT</sequence>
<gene>
    <name evidence="7" type="ORF">PIB30_087340</name>
</gene>
<protein>
    <recommendedName>
        <fullName evidence="9">Nuclear matrix constituent protein 1-like protein</fullName>
    </recommendedName>
</protein>
<keyword evidence="8" id="KW-1185">Reference proteome</keyword>
<name>A0ABU6RTJ3_9FABA</name>
<accession>A0ABU6RTJ3</accession>
<feature type="region of interest" description="Disordered" evidence="6">
    <location>
        <begin position="94"/>
        <end position="137"/>
    </location>
</feature>
<feature type="coiled-coil region" evidence="5">
    <location>
        <begin position="213"/>
        <end position="408"/>
    </location>
</feature>
<evidence type="ECO:0000256" key="3">
    <source>
        <dbReference type="ARBA" id="ARBA00024186"/>
    </source>
</evidence>
<keyword evidence="2" id="KW-0539">Nucleus</keyword>
<feature type="compositionally biased region" description="Acidic residues" evidence="6">
    <location>
        <begin position="872"/>
        <end position="888"/>
    </location>
</feature>
<comment type="subcellular location">
    <subcellularLocation>
        <location evidence="3">Nucleus lamina</location>
    </subcellularLocation>
</comment>
<dbReference type="EMBL" id="JASCZI010031742">
    <property type="protein sequence ID" value="MED6127352.1"/>
    <property type="molecule type" value="Genomic_DNA"/>
</dbReference>
<feature type="region of interest" description="Disordered" evidence="6">
    <location>
        <begin position="677"/>
        <end position="786"/>
    </location>
</feature>
<feature type="compositionally biased region" description="Basic and acidic residues" evidence="6">
    <location>
        <begin position="861"/>
        <end position="871"/>
    </location>
</feature>
<reference evidence="7 8" key="1">
    <citation type="journal article" date="2023" name="Plants (Basel)">
        <title>Bridging the Gap: Combining Genomics and Transcriptomics Approaches to Understand Stylosanthes scabra, an Orphan Legume from the Brazilian Caatinga.</title>
        <authorList>
            <person name="Ferreira-Neto J.R.C."/>
            <person name="da Silva M.D."/>
            <person name="Binneck E."/>
            <person name="de Melo N.F."/>
            <person name="da Silva R.H."/>
            <person name="de Melo A.L.T.M."/>
            <person name="Pandolfi V."/>
            <person name="Bustamante F.O."/>
            <person name="Brasileiro-Vidal A.C."/>
            <person name="Benko-Iseppon A.M."/>
        </authorList>
    </citation>
    <scope>NUCLEOTIDE SEQUENCE [LARGE SCALE GENOMIC DNA]</scope>
    <source>
        <tissue evidence="7">Leaves</tissue>
    </source>
</reference>
<evidence type="ECO:0000313" key="7">
    <source>
        <dbReference type="EMBL" id="MED6127352.1"/>
    </source>
</evidence>
<evidence type="ECO:0000313" key="8">
    <source>
        <dbReference type="Proteomes" id="UP001341840"/>
    </source>
</evidence>
<feature type="compositionally biased region" description="Polar residues" evidence="6">
    <location>
        <begin position="709"/>
        <end position="723"/>
    </location>
</feature>
<feature type="region of interest" description="Disordered" evidence="6">
    <location>
        <begin position="840"/>
        <end position="903"/>
    </location>
</feature>
<dbReference type="PANTHER" id="PTHR31908">
    <property type="entry name" value="PROTEIN CROWDED NUCLEI 4"/>
    <property type="match status" value="1"/>
</dbReference>
<dbReference type="PANTHER" id="PTHR31908:SF9">
    <property type="entry name" value="PROTEIN CROWDED NUCLEI 3"/>
    <property type="match status" value="1"/>
</dbReference>
<dbReference type="Proteomes" id="UP001341840">
    <property type="component" value="Unassembled WGS sequence"/>
</dbReference>
<feature type="compositionally biased region" description="Basic and acidic residues" evidence="6">
    <location>
        <begin position="677"/>
        <end position="691"/>
    </location>
</feature>
<proteinExistence type="inferred from homology"/>
<evidence type="ECO:0000256" key="1">
    <source>
        <dbReference type="ARBA" id="ARBA00023054"/>
    </source>
</evidence>
<comment type="caution">
    <text evidence="7">The sequence shown here is derived from an EMBL/GenBank/DDBJ whole genome shotgun (WGS) entry which is preliminary data.</text>
</comment>
<keyword evidence="1 5" id="KW-0175">Coiled coil</keyword>
<organism evidence="7 8">
    <name type="scientific">Stylosanthes scabra</name>
    <dbReference type="NCBI Taxonomy" id="79078"/>
    <lineage>
        <taxon>Eukaryota</taxon>
        <taxon>Viridiplantae</taxon>
        <taxon>Streptophyta</taxon>
        <taxon>Embryophyta</taxon>
        <taxon>Tracheophyta</taxon>
        <taxon>Spermatophyta</taxon>
        <taxon>Magnoliopsida</taxon>
        <taxon>eudicotyledons</taxon>
        <taxon>Gunneridae</taxon>
        <taxon>Pentapetalae</taxon>
        <taxon>rosids</taxon>
        <taxon>fabids</taxon>
        <taxon>Fabales</taxon>
        <taxon>Fabaceae</taxon>
        <taxon>Papilionoideae</taxon>
        <taxon>50 kb inversion clade</taxon>
        <taxon>dalbergioids sensu lato</taxon>
        <taxon>Dalbergieae</taxon>
        <taxon>Pterocarpus clade</taxon>
        <taxon>Stylosanthes</taxon>
    </lineage>
</organism>
<dbReference type="InterPro" id="IPR040418">
    <property type="entry name" value="CRWN"/>
</dbReference>
<evidence type="ECO:0000256" key="4">
    <source>
        <dbReference type="ARBA" id="ARBA00024208"/>
    </source>
</evidence>